<evidence type="ECO:0000313" key="2">
    <source>
        <dbReference type="EMBL" id="CUS36718.1"/>
    </source>
</evidence>
<keyword evidence="3" id="KW-1185">Reference proteome</keyword>
<evidence type="ECO:0000313" key="3">
    <source>
        <dbReference type="Proteomes" id="UP000199032"/>
    </source>
</evidence>
<feature type="domain" description="Surface-adhesin protein E-like" evidence="1">
    <location>
        <begin position="43"/>
        <end position="160"/>
    </location>
</feature>
<dbReference type="AlphaFoldDB" id="A0A0S4LII3"/>
<proteinExistence type="predicted"/>
<dbReference type="OrthoDB" id="8536864at2"/>
<organism evidence="2 3">
    <name type="scientific">Candidatus Nitrospira nitrosa</name>
    <dbReference type="NCBI Taxonomy" id="1742972"/>
    <lineage>
        <taxon>Bacteria</taxon>
        <taxon>Pseudomonadati</taxon>
        <taxon>Nitrospirota</taxon>
        <taxon>Nitrospiria</taxon>
        <taxon>Nitrospirales</taxon>
        <taxon>Nitrospiraceae</taxon>
        <taxon>Nitrospira</taxon>
    </lineage>
</organism>
<gene>
    <name evidence="2" type="ORF">COMA1_30204</name>
</gene>
<dbReference type="Pfam" id="PF16747">
    <property type="entry name" value="Adhesin_E"/>
    <property type="match status" value="1"/>
</dbReference>
<sequence>MPNRTAIGPCLCLCFLIFSSCGDLQYRTHQPQGYGEIPPGETWVAIDRAYQSVSREIVYYDPKTIYRHEERVTLWQLIDYKVMQGNAPFGTFMMSPHRFFSTKTHKELDCTHKTVRLLASSEFSQHMGTGPHNAVLVSQDHGQPLEPGSINQALWEVACGAATTPK</sequence>
<accession>A0A0S4LII3</accession>
<dbReference type="Proteomes" id="UP000199032">
    <property type="component" value="Unassembled WGS sequence"/>
</dbReference>
<dbReference type="PROSITE" id="PS51257">
    <property type="entry name" value="PROKAR_LIPOPROTEIN"/>
    <property type="match status" value="1"/>
</dbReference>
<protein>
    <recommendedName>
        <fullName evidence="1">Surface-adhesin protein E-like domain-containing protein</fullName>
    </recommendedName>
</protein>
<dbReference type="EMBL" id="CZQA01000009">
    <property type="protein sequence ID" value="CUS36718.1"/>
    <property type="molecule type" value="Genomic_DNA"/>
</dbReference>
<name>A0A0S4LII3_9BACT</name>
<evidence type="ECO:0000259" key="1">
    <source>
        <dbReference type="Pfam" id="PF16747"/>
    </source>
</evidence>
<dbReference type="RefSeq" id="WP_141654340.1">
    <property type="nucleotide sequence ID" value="NZ_CZQA01000009.1"/>
</dbReference>
<dbReference type="InterPro" id="IPR031939">
    <property type="entry name" value="Adhesin_E-like"/>
</dbReference>
<reference evidence="2 3" key="1">
    <citation type="submission" date="2015-10" db="EMBL/GenBank/DDBJ databases">
        <authorList>
            <person name="Gilbert D.G."/>
        </authorList>
    </citation>
    <scope>NUCLEOTIDE SEQUENCE [LARGE SCALE GENOMIC DNA]</scope>
    <source>
        <strain evidence="2">COMA1</strain>
    </source>
</reference>